<dbReference type="AlphaFoldDB" id="A0A9W9HZX1"/>
<dbReference type="InterPro" id="IPR008913">
    <property type="entry name" value="Znf_CHY"/>
</dbReference>
<feature type="domain" description="CHY-type" evidence="6">
    <location>
        <begin position="297"/>
        <end position="355"/>
    </location>
</feature>
<sequence length="355" mass="39157">MSSFITSLLTELGFRTGLPRTPQPHDAAPNEQTNTASNHNEDPTILDTCKDRGGLDLTGGNARSLPGPPFFTTLPKEMDGRAPEPAATGPMPQHGPVSGQTIPITSTPPTGPFGEAGATTFLTNSEEQQRQQARLLGTDSVQGQDGAGRSPSGVFNIDELGKMSLPADDGMGWLRKKIHAIRDLDLSHNEKARMVHDLMTESYNSTRTLPPISPSALFPTLSPGMNYPDSPPAPWMRQLSDPSPTSPTLTAAVPQYENQFSLTPEDLQPTYVPRVDHESPVAEIVDAADEDQDTEECDETILGCQHYHRNVKLQCRTCKKWYTCRFCHDAVENHHLIRRDTENMLYMHRMLAYLN</sequence>
<evidence type="ECO:0000256" key="5">
    <source>
        <dbReference type="SAM" id="MobiDB-lite"/>
    </source>
</evidence>
<protein>
    <recommendedName>
        <fullName evidence="6">CHY-type domain-containing protein</fullName>
    </recommendedName>
</protein>
<accession>A0A9W9HZX1</accession>
<dbReference type="EMBL" id="JAPQKN010000004">
    <property type="protein sequence ID" value="KAJ5160620.1"/>
    <property type="molecule type" value="Genomic_DNA"/>
</dbReference>
<reference evidence="7" key="1">
    <citation type="submission" date="2022-11" db="EMBL/GenBank/DDBJ databases">
        <authorList>
            <person name="Petersen C."/>
        </authorList>
    </citation>
    <scope>NUCLEOTIDE SEQUENCE</scope>
    <source>
        <strain evidence="7">IBT 26290</strain>
    </source>
</reference>
<organism evidence="7 8">
    <name type="scientific">Penicillium canariense</name>
    <dbReference type="NCBI Taxonomy" id="189055"/>
    <lineage>
        <taxon>Eukaryota</taxon>
        <taxon>Fungi</taxon>
        <taxon>Dikarya</taxon>
        <taxon>Ascomycota</taxon>
        <taxon>Pezizomycotina</taxon>
        <taxon>Eurotiomycetes</taxon>
        <taxon>Eurotiomycetidae</taxon>
        <taxon>Eurotiales</taxon>
        <taxon>Aspergillaceae</taxon>
        <taxon>Penicillium</taxon>
    </lineage>
</organism>
<dbReference type="GO" id="GO:0005634">
    <property type="term" value="C:nucleus"/>
    <property type="evidence" value="ECO:0007669"/>
    <property type="project" value="TreeGrafter"/>
</dbReference>
<keyword evidence="1" id="KW-0479">Metal-binding</keyword>
<keyword evidence="3" id="KW-0862">Zinc</keyword>
<evidence type="ECO:0000256" key="4">
    <source>
        <dbReference type="PROSITE-ProRule" id="PRU00601"/>
    </source>
</evidence>
<reference evidence="7" key="2">
    <citation type="journal article" date="2023" name="IMA Fungus">
        <title>Comparative genomic study of the Penicillium genus elucidates a diverse pangenome and 15 lateral gene transfer events.</title>
        <authorList>
            <person name="Petersen C."/>
            <person name="Sorensen T."/>
            <person name="Nielsen M.R."/>
            <person name="Sondergaard T.E."/>
            <person name="Sorensen J.L."/>
            <person name="Fitzpatrick D.A."/>
            <person name="Frisvad J.C."/>
            <person name="Nielsen K.L."/>
        </authorList>
    </citation>
    <scope>NUCLEOTIDE SEQUENCE</scope>
    <source>
        <strain evidence="7">IBT 26290</strain>
    </source>
</reference>
<keyword evidence="8" id="KW-1185">Reference proteome</keyword>
<evidence type="ECO:0000256" key="3">
    <source>
        <dbReference type="ARBA" id="ARBA00022833"/>
    </source>
</evidence>
<dbReference type="GO" id="GO:0008270">
    <property type="term" value="F:zinc ion binding"/>
    <property type="evidence" value="ECO:0007669"/>
    <property type="project" value="UniProtKB-KW"/>
</dbReference>
<dbReference type="SUPFAM" id="SSF161219">
    <property type="entry name" value="CHY zinc finger-like"/>
    <property type="match status" value="1"/>
</dbReference>
<gene>
    <name evidence="7" type="ORF">N7482_007624</name>
</gene>
<dbReference type="PANTHER" id="PTHR21319:SF0">
    <property type="entry name" value="AND RING FINGER DOMAIN PROTEIN, PUTATIVE (AFU_ORTHOLOGUE AFUA_1G08900)-RELATED"/>
    <property type="match status" value="1"/>
</dbReference>
<dbReference type="RefSeq" id="XP_056542177.1">
    <property type="nucleotide sequence ID" value="XM_056689748.1"/>
</dbReference>
<dbReference type="OrthoDB" id="411372at2759"/>
<comment type="caution">
    <text evidence="7">The sequence shown here is derived from an EMBL/GenBank/DDBJ whole genome shotgun (WGS) entry which is preliminary data.</text>
</comment>
<dbReference type="PROSITE" id="PS51266">
    <property type="entry name" value="ZF_CHY"/>
    <property type="match status" value="1"/>
</dbReference>
<evidence type="ECO:0000313" key="8">
    <source>
        <dbReference type="Proteomes" id="UP001149163"/>
    </source>
</evidence>
<keyword evidence="2 4" id="KW-0863">Zinc-finger</keyword>
<dbReference type="Proteomes" id="UP001149163">
    <property type="component" value="Unassembled WGS sequence"/>
</dbReference>
<dbReference type="GO" id="GO:0016567">
    <property type="term" value="P:protein ubiquitination"/>
    <property type="evidence" value="ECO:0007669"/>
    <property type="project" value="TreeGrafter"/>
</dbReference>
<evidence type="ECO:0000256" key="1">
    <source>
        <dbReference type="ARBA" id="ARBA00022723"/>
    </source>
</evidence>
<dbReference type="PANTHER" id="PTHR21319">
    <property type="entry name" value="RING FINGER AND CHY ZINC FINGER DOMAIN-CONTAINING PROTEIN 1"/>
    <property type="match status" value="1"/>
</dbReference>
<evidence type="ECO:0000313" key="7">
    <source>
        <dbReference type="EMBL" id="KAJ5160620.1"/>
    </source>
</evidence>
<dbReference type="GO" id="GO:0006511">
    <property type="term" value="P:ubiquitin-dependent protein catabolic process"/>
    <property type="evidence" value="ECO:0007669"/>
    <property type="project" value="TreeGrafter"/>
</dbReference>
<dbReference type="GO" id="GO:0061630">
    <property type="term" value="F:ubiquitin protein ligase activity"/>
    <property type="evidence" value="ECO:0007669"/>
    <property type="project" value="TreeGrafter"/>
</dbReference>
<name>A0A9W9HZX1_9EURO</name>
<proteinExistence type="predicted"/>
<evidence type="ECO:0000259" key="6">
    <source>
        <dbReference type="PROSITE" id="PS51266"/>
    </source>
</evidence>
<dbReference type="Pfam" id="PF05495">
    <property type="entry name" value="zf-CHY"/>
    <property type="match status" value="1"/>
</dbReference>
<evidence type="ECO:0000256" key="2">
    <source>
        <dbReference type="ARBA" id="ARBA00022771"/>
    </source>
</evidence>
<dbReference type="GeneID" id="81428924"/>
<feature type="region of interest" description="Disordered" evidence="5">
    <location>
        <begin position="15"/>
        <end position="96"/>
    </location>
</feature>
<dbReference type="InterPro" id="IPR037274">
    <property type="entry name" value="Znf_CHY_sf"/>
</dbReference>